<proteinExistence type="predicted"/>
<feature type="region of interest" description="Disordered" evidence="10">
    <location>
        <begin position="36"/>
        <end position="61"/>
    </location>
</feature>
<evidence type="ECO:0000256" key="9">
    <source>
        <dbReference type="PROSITE-ProRule" id="PRU00042"/>
    </source>
</evidence>
<feature type="domain" description="C2H2-type" evidence="11">
    <location>
        <begin position="272"/>
        <end position="299"/>
    </location>
</feature>
<dbReference type="InterPro" id="IPR013087">
    <property type="entry name" value="Znf_C2H2_type"/>
</dbReference>
<evidence type="ECO:0000256" key="4">
    <source>
        <dbReference type="ARBA" id="ARBA00022771"/>
    </source>
</evidence>
<evidence type="ECO:0000256" key="1">
    <source>
        <dbReference type="ARBA" id="ARBA00004123"/>
    </source>
</evidence>
<evidence type="ECO:0000256" key="6">
    <source>
        <dbReference type="ARBA" id="ARBA00023015"/>
    </source>
</evidence>
<reference evidence="12" key="1">
    <citation type="submission" date="2015-12" db="EMBL/GenBank/DDBJ databases">
        <title>De novo transcriptome assembly of four potential Pierce s Disease insect vectors from Arizona vineyards.</title>
        <authorList>
            <person name="Tassone E.E."/>
        </authorList>
    </citation>
    <scope>NUCLEOTIDE SEQUENCE</scope>
</reference>
<dbReference type="GO" id="GO:0008270">
    <property type="term" value="F:zinc ion binding"/>
    <property type="evidence" value="ECO:0007669"/>
    <property type="project" value="UniProtKB-KW"/>
</dbReference>
<keyword evidence="2" id="KW-0479">Metal-binding</keyword>
<name>A0A1B6DWL2_9HEMI</name>
<dbReference type="EMBL" id="GEDC01007279">
    <property type="protein sequence ID" value="JAS30019.1"/>
    <property type="molecule type" value="Transcribed_RNA"/>
</dbReference>
<keyword evidence="7" id="KW-0804">Transcription</keyword>
<sequence length="422" mass="47940">MQAYSDLKLKCVDCKNTLSSAALLLKHFAQHITEQHEVERKSSGKRLYPHNNMASKKKKKNKSILESVLKVSNVSIHSSSEQSPSAGTDSSTASAFSDYQESSSDNSTVTQNIIPCSKIENNTALSDDNVESDNKLPLSLVRFDLQKRLESCVMNLSSKKRVNINNNISDTQNLEICQKIKQEIKIEDEKCEKNSSNGTNEEFNPIKFCMITMADNKECVKEIMKESKKMTSRKQLIPKKIEKDLRKIAPKPNDAPKIQDSSSNKSIQKKKYPCHLCSKVFGWSTDLKRHILVHTGERPFKCKTCLASFTRNFLLQKHQSKVHPCSPPKKTQPLIVPVIENMIVQNIKTENSVTIKIEKCESEDDEDDEKLVITESFEEEDNSQLDFKSTIETKWLKINSPSERCSDYSDRFSSGQMNVVTM</sequence>
<dbReference type="SMART" id="SM00355">
    <property type="entry name" value="ZnF_C2H2"/>
    <property type="match status" value="3"/>
</dbReference>
<comment type="subcellular location">
    <subcellularLocation>
        <location evidence="1">Nucleus</location>
    </subcellularLocation>
</comment>
<dbReference type="Pfam" id="PF00096">
    <property type="entry name" value="zf-C2H2"/>
    <property type="match status" value="2"/>
</dbReference>
<evidence type="ECO:0000259" key="11">
    <source>
        <dbReference type="PROSITE" id="PS50157"/>
    </source>
</evidence>
<dbReference type="AlphaFoldDB" id="A0A1B6DWL2"/>
<evidence type="ECO:0000256" key="10">
    <source>
        <dbReference type="SAM" id="MobiDB-lite"/>
    </source>
</evidence>
<keyword evidence="3" id="KW-0677">Repeat</keyword>
<evidence type="ECO:0000256" key="2">
    <source>
        <dbReference type="ARBA" id="ARBA00022723"/>
    </source>
</evidence>
<feature type="region of interest" description="Disordered" evidence="10">
    <location>
        <begin position="76"/>
        <end position="109"/>
    </location>
</feature>
<evidence type="ECO:0000256" key="3">
    <source>
        <dbReference type="ARBA" id="ARBA00022737"/>
    </source>
</evidence>
<accession>A0A1B6DWL2</accession>
<dbReference type="GO" id="GO:0005634">
    <property type="term" value="C:nucleus"/>
    <property type="evidence" value="ECO:0007669"/>
    <property type="project" value="UniProtKB-SubCell"/>
</dbReference>
<keyword evidence="5" id="KW-0862">Zinc</keyword>
<dbReference type="InterPro" id="IPR050636">
    <property type="entry name" value="C2H2-ZF_domain-containing"/>
</dbReference>
<evidence type="ECO:0000256" key="7">
    <source>
        <dbReference type="ARBA" id="ARBA00023163"/>
    </source>
</evidence>
<dbReference type="Gene3D" id="3.30.160.60">
    <property type="entry name" value="Classic Zinc Finger"/>
    <property type="match status" value="2"/>
</dbReference>
<protein>
    <recommendedName>
        <fullName evidence="11">C2H2-type domain-containing protein</fullName>
    </recommendedName>
</protein>
<organism evidence="12">
    <name type="scientific">Clastoptera arizonana</name>
    <name type="common">Arizona spittle bug</name>
    <dbReference type="NCBI Taxonomy" id="38151"/>
    <lineage>
        <taxon>Eukaryota</taxon>
        <taxon>Metazoa</taxon>
        <taxon>Ecdysozoa</taxon>
        <taxon>Arthropoda</taxon>
        <taxon>Hexapoda</taxon>
        <taxon>Insecta</taxon>
        <taxon>Pterygota</taxon>
        <taxon>Neoptera</taxon>
        <taxon>Paraneoptera</taxon>
        <taxon>Hemiptera</taxon>
        <taxon>Auchenorrhyncha</taxon>
        <taxon>Cercopoidea</taxon>
        <taxon>Clastopteridae</taxon>
        <taxon>Clastoptera</taxon>
    </lineage>
</organism>
<feature type="domain" description="C2H2-type" evidence="11">
    <location>
        <begin position="300"/>
        <end position="328"/>
    </location>
</feature>
<dbReference type="PROSITE" id="PS00028">
    <property type="entry name" value="ZINC_FINGER_C2H2_1"/>
    <property type="match status" value="3"/>
</dbReference>
<dbReference type="InterPro" id="IPR036236">
    <property type="entry name" value="Znf_C2H2_sf"/>
</dbReference>
<keyword evidence="4 9" id="KW-0863">Zinc-finger</keyword>
<dbReference type="PANTHER" id="PTHR47772:SF12">
    <property type="entry name" value="RB-ASSOCIATED KRAB ZINC FINGER-RELATED"/>
    <property type="match status" value="1"/>
</dbReference>
<keyword evidence="8" id="KW-0539">Nucleus</keyword>
<gene>
    <name evidence="12" type="ORF">g.12035</name>
</gene>
<keyword evidence="6" id="KW-0805">Transcription regulation</keyword>
<evidence type="ECO:0000313" key="12">
    <source>
        <dbReference type="EMBL" id="JAS30019.1"/>
    </source>
</evidence>
<dbReference type="SUPFAM" id="SSF57667">
    <property type="entry name" value="beta-beta-alpha zinc fingers"/>
    <property type="match status" value="1"/>
</dbReference>
<dbReference type="PANTHER" id="PTHR47772">
    <property type="entry name" value="ZINC FINGER PROTEIN 200"/>
    <property type="match status" value="1"/>
</dbReference>
<evidence type="ECO:0000256" key="8">
    <source>
        <dbReference type="ARBA" id="ARBA00023242"/>
    </source>
</evidence>
<evidence type="ECO:0000256" key="5">
    <source>
        <dbReference type="ARBA" id="ARBA00022833"/>
    </source>
</evidence>
<dbReference type="PROSITE" id="PS50157">
    <property type="entry name" value="ZINC_FINGER_C2H2_2"/>
    <property type="match status" value="2"/>
</dbReference>